<dbReference type="Proteomes" id="UP000093476">
    <property type="component" value="Unassembled WGS sequence"/>
</dbReference>
<dbReference type="Pfam" id="PF21431">
    <property type="entry name" value="Col-Pyo_DNase"/>
    <property type="match status" value="1"/>
</dbReference>
<evidence type="ECO:0000256" key="6">
    <source>
        <dbReference type="ARBA" id="ARBA00023022"/>
    </source>
</evidence>
<evidence type="ECO:0000313" key="10">
    <source>
        <dbReference type="Proteomes" id="UP000093476"/>
    </source>
</evidence>
<dbReference type="GO" id="GO:0004519">
    <property type="term" value="F:endonuclease activity"/>
    <property type="evidence" value="ECO:0007669"/>
    <property type="project" value="UniProtKB-KW"/>
</dbReference>
<name>A0A1C0U5B3_9GAMM</name>
<evidence type="ECO:0000256" key="7">
    <source>
        <dbReference type="ARBA" id="ARBA00023048"/>
    </source>
</evidence>
<dbReference type="PATRIC" id="fig|286156.4.peg.1908"/>
<keyword evidence="10" id="KW-1185">Reference proteome</keyword>
<keyword evidence="2" id="KW-0929">Antimicrobial</keyword>
<evidence type="ECO:0000313" key="9">
    <source>
        <dbReference type="EMBL" id="OCQ53119.1"/>
    </source>
</evidence>
<evidence type="ECO:0000259" key="8">
    <source>
        <dbReference type="SMART" id="SM00507"/>
    </source>
</evidence>
<dbReference type="RefSeq" id="WP_065822879.1">
    <property type="nucleotide sequence ID" value="NZ_CAWMQZ010000059.1"/>
</dbReference>
<gene>
    <name evidence="9" type="primary">pys1_2</name>
    <name evidence="9" type="ORF">Ppb6_01672</name>
</gene>
<dbReference type="PRINTS" id="PR01300">
    <property type="entry name" value="PYOCINKILLER"/>
</dbReference>
<evidence type="ECO:0000256" key="5">
    <source>
        <dbReference type="ARBA" id="ARBA00022801"/>
    </source>
</evidence>
<reference evidence="9 10" key="1">
    <citation type="submission" date="2015-12" db="EMBL/GenBank/DDBJ databases">
        <title>Genome comparisons provide insights into the role of secondary metabolites in the pathogenic phase of the Photorhabdus life cycle.</title>
        <authorList>
            <person name="Tobias N.J."/>
            <person name="Mishra B."/>
            <person name="Gupta D.K."/>
            <person name="Thines M."/>
            <person name="Stinear T.P."/>
            <person name="Bode H.B."/>
        </authorList>
    </citation>
    <scope>NUCLEOTIDE SEQUENCE [LARGE SCALE GENOMIC DNA]</scope>
    <source>
        <strain evidence="9 10">PB68.1</strain>
    </source>
</reference>
<dbReference type="SUPFAM" id="SSF54060">
    <property type="entry name" value="His-Me finger endonucleases"/>
    <property type="match status" value="1"/>
</dbReference>
<sequence length="163" mass="18464">MPEEKDFRDYILVFPANLGIKPIYVMFNTPRNQPGTVTGRGQKIEGNWLSLAGQDMGAPIPSQIADKLRGRTFNNFDDFRRAFWKEVGNDQELSKQFIISNHGRMKVGKAAKTRKIDSVGKRNSFELHHVKPVKDGGAVYDLDNLQVVTPKRHIGMHSGKEEK</sequence>
<evidence type="ECO:0000256" key="4">
    <source>
        <dbReference type="ARBA" id="ARBA00022759"/>
    </source>
</evidence>
<dbReference type="EMBL" id="LOMY01000059">
    <property type="protein sequence ID" value="OCQ53119.1"/>
    <property type="molecule type" value="Genomic_DNA"/>
</dbReference>
<proteinExistence type="inferred from homology"/>
<dbReference type="STRING" id="286156.Ppb6_01672"/>
<dbReference type="Gene3D" id="3.90.540.10">
    <property type="entry name" value="Colicin/pyocin, DNase domain"/>
    <property type="match status" value="1"/>
</dbReference>
<dbReference type="AlphaFoldDB" id="A0A1C0U5B3"/>
<keyword evidence="7" id="KW-0078">Bacteriocin</keyword>
<dbReference type="EC" id="3.1.-.-" evidence="9"/>
<dbReference type="GO" id="GO:0016787">
    <property type="term" value="F:hydrolase activity"/>
    <property type="evidence" value="ECO:0007669"/>
    <property type="project" value="UniProtKB-KW"/>
</dbReference>
<organism evidence="9 10">
    <name type="scientific">Photorhabdus australis subsp. thailandensis</name>
    <dbReference type="NCBI Taxonomy" id="2805096"/>
    <lineage>
        <taxon>Bacteria</taxon>
        <taxon>Pseudomonadati</taxon>
        <taxon>Pseudomonadota</taxon>
        <taxon>Gammaproteobacteria</taxon>
        <taxon>Enterobacterales</taxon>
        <taxon>Morganellaceae</taxon>
        <taxon>Photorhabdus</taxon>
    </lineage>
</organism>
<dbReference type="CDD" id="cd00085">
    <property type="entry name" value="HNHc"/>
    <property type="match status" value="1"/>
</dbReference>
<dbReference type="InterPro" id="IPR003060">
    <property type="entry name" value="Pyocin_killer"/>
</dbReference>
<accession>A0A1C0U5B3</accession>
<comment type="caution">
    <text evidence="9">The sequence shown here is derived from an EMBL/GenBank/DDBJ whole genome shotgun (WGS) entry which is preliminary data.</text>
</comment>
<evidence type="ECO:0000256" key="2">
    <source>
        <dbReference type="ARBA" id="ARBA00022529"/>
    </source>
</evidence>
<dbReference type="GO" id="GO:0019835">
    <property type="term" value="P:cytolysis"/>
    <property type="evidence" value="ECO:0007669"/>
    <property type="project" value="InterPro"/>
</dbReference>
<dbReference type="GO" id="GO:0031640">
    <property type="term" value="P:killing of cells of another organism"/>
    <property type="evidence" value="ECO:0007669"/>
    <property type="project" value="UniProtKB-KW"/>
</dbReference>
<keyword evidence="4" id="KW-0255">Endonuclease</keyword>
<dbReference type="GO" id="GO:0042742">
    <property type="term" value="P:defense response to bacterium"/>
    <property type="evidence" value="ECO:0007669"/>
    <property type="project" value="UniProtKB-KW"/>
</dbReference>
<evidence type="ECO:0000256" key="3">
    <source>
        <dbReference type="ARBA" id="ARBA00022722"/>
    </source>
</evidence>
<comment type="similarity">
    <text evidence="1">Belongs to the colicin/pyosin nuclease family.</text>
</comment>
<keyword evidence="6" id="KW-0044">Antibiotic</keyword>
<protein>
    <submittedName>
        <fullName evidence="9">Pyocin-S1</fullName>
        <ecNumber evidence="9">3.1.-.-</ecNumber>
    </submittedName>
</protein>
<dbReference type="InterPro" id="IPR037146">
    <property type="entry name" value="Colicin/pyocin_DNase_dom_sf"/>
</dbReference>
<dbReference type="InterPro" id="IPR044925">
    <property type="entry name" value="His-Me_finger_sf"/>
</dbReference>
<dbReference type="GO" id="GO:0005102">
    <property type="term" value="F:signaling receptor binding"/>
    <property type="evidence" value="ECO:0007669"/>
    <property type="project" value="InterPro"/>
</dbReference>
<dbReference type="Pfam" id="PF06958">
    <property type="entry name" value="Pyocin_S"/>
    <property type="match status" value="1"/>
</dbReference>
<dbReference type="InterPro" id="IPR016128">
    <property type="entry name" value="Pyosin/cloacin_T_dom"/>
</dbReference>
<dbReference type="InterPro" id="IPR003615">
    <property type="entry name" value="HNH_nuc"/>
</dbReference>
<dbReference type="SMART" id="SM00507">
    <property type="entry name" value="HNHc"/>
    <property type="match status" value="1"/>
</dbReference>
<feature type="domain" description="HNH nuclease" evidence="8">
    <location>
        <begin position="93"/>
        <end position="154"/>
    </location>
</feature>
<keyword evidence="5 9" id="KW-0378">Hydrolase</keyword>
<evidence type="ECO:0000256" key="1">
    <source>
        <dbReference type="ARBA" id="ARBA00006811"/>
    </source>
</evidence>
<keyword evidence="3" id="KW-0540">Nuclease</keyword>